<evidence type="ECO:0000313" key="4">
    <source>
        <dbReference type="Proteomes" id="UP001443914"/>
    </source>
</evidence>
<evidence type="ECO:0000259" key="2">
    <source>
        <dbReference type="PROSITE" id="PS50102"/>
    </source>
</evidence>
<dbReference type="InterPro" id="IPR035979">
    <property type="entry name" value="RBD_domain_sf"/>
</dbReference>
<dbReference type="GO" id="GO:0003723">
    <property type="term" value="F:RNA binding"/>
    <property type="evidence" value="ECO:0007669"/>
    <property type="project" value="UniProtKB-UniRule"/>
</dbReference>
<dbReference type="Proteomes" id="UP001443914">
    <property type="component" value="Unassembled WGS sequence"/>
</dbReference>
<dbReference type="AlphaFoldDB" id="A0AAW1IPD9"/>
<dbReference type="InterPro" id="IPR000504">
    <property type="entry name" value="RRM_dom"/>
</dbReference>
<dbReference type="Pfam" id="PF00076">
    <property type="entry name" value="RRM_1"/>
    <property type="match status" value="1"/>
</dbReference>
<dbReference type="PROSITE" id="PS50102">
    <property type="entry name" value="RRM"/>
    <property type="match status" value="1"/>
</dbReference>
<dbReference type="SUPFAM" id="SSF54928">
    <property type="entry name" value="RNA-binding domain, RBD"/>
    <property type="match status" value="1"/>
</dbReference>
<dbReference type="Gene3D" id="3.30.70.330">
    <property type="match status" value="1"/>
</dbReference>
<evidence type="ECO:0000313" key="3">
    <source>
        <dbReference type="EMBL" id="KAK9691583.1"/>
    </source>
</evidence>
<feature type="domain" description="RRM" evidence="2">
    <location>
        <begin position="62"/>
        <end position="145"/>
    </location>
</feature>
<comment type="caution">
    <text evidence="3">The sequence shown here is derived from an EMBL/GenBank/DDBJ whole genome shotgun (WGS) entry which is preliminary data.</text>
</comment>
<keyword evidence="4" id="KW-1185">Reference proteome</keyword>
<sequence>MGEQTQMLNHTHFILSCCSFSPLLQFCQTLINPPLHYGDSGNFLVMGSEAEVYAKFEEKVKRTIYLDNLSPLVSQTVITKAFEQYADVGTINFIPNYTEPSCNSKSALVELGNEKQANAILDMLSSYPFMMSGMPRPVRGLPAEPEMFDDRPPKPGRKIQLRWLDPNDPDFEVAQKLKSLAKRHLAEQSFLHKKRLEEEEQLSKKQDATLKGHYEKFDMMDSLFADGTSQRLAKRYGVHMLDD</sequence>
<protein>
    <recommendedName>
        <fullName evidence="2">RRM domain-containing protein</fullName>
    </recommendedName>
</protein>
<accession>A0AAW1IPD9</accession>
<proteinExistence type="predicted"/>
<organism evidence="3 4">
    <name type="scientific">Saponaria officinalis</name>
    <name type="common">Common soapwort</name>
    <name type="synonym">Lychnis saponaria</name>
    <dbReference type="NCBI Taxonomy" id="3572"/>
    <lineage>
        <taxon>Eukaryota</taxon>
        <taxon>Viridiplantae</taxon>
        <taxon>Streptophyta</taxon>
        <taxon>Embryophyta</taxon>
        <taxon>Tracheophyta</taxon>
        <taxon>Spermatophyta</taxon>
        <taxon>Magnoliopsida</taxon>
        <taxon>eudicotyledons</taxon>
        <taxon>Gunneridae</taxon>
        <taxon>Pentapetalae</taxon>
        <taxon>Caryophyllales</taxon>
        <taxon>Caryophyllaceae</taxon>
        <taxon>Caryophylleae</taxon>
        <taxon>Saponaria</taxon>
    </lineage>
</organism>
<name>A0AAW1IPD9_SAPOF</name>
<dbReference type="PANTHER" id="PTHR36309:SF1">
    <property type="entry name" value="RNA-BINDING (RRM_RBD_RNP MOTIFS) FAMILY PROTEIN"/>
    <property type="match status" value="1"/>
</dbReference>
<keyword evidence="1" id="KW-0694">RNA-binding</keyword>
<dbReference type="EMBL" id="JBDFQZ010000009">
    <property type="protein sequence ID" value="KAK9691583.1"/>
    <property type="molecule type" value="Genomic_DNA"/>
</dbReference>
<dbReference type="PANTHER" id="PTHR36309">
    <property type="entry name" value="RNA-BINDING (RRM/RBD/RNP MOTIFS) FAMILY PROTEIN"/>
    <property type="match status" value="1"/>
</dbReference>
<dbReference type="InterPro" id="IPR012677">
    <property type="entry name" value="Nucleotide-bd_a/b_plait_sf"/>
</dbReference>
<gene>
    <name evidence="3" type="ORF">RND81_09G206000</name>
</gene>
<evidence type="ECO:0000256" key="1">
    <source>
        <dbReference type="PROSITE-ProRule" id="PRU00176"/>
    </source>
</evidence>
<reference evidence="3" key="1">
    <citation type="submission" date="2024-03" db="EMBL/GenBank/DDBJ databases">
        <title>WGS assembly of Saponaria officinalis var. Norfolk2.</title>
        <authorList>
            <person name="Jenkins J."/>
            <person name="Shu S."/>
            <person name="Grimwood J."/>
            <person name="Barry K."/>
            <person name="Goodstein D."/>
            <person name="Schmutz J."/>
            <person name="Leebens-Mack J."/>
            <person name="Osbourn A."/>
        </authorList>
    </citation>
    <scope>NUCLEOTIDE SEQUENCE [LARGE SCALE GENOMIC DNA]</scope>
    <source>
        <strain evidence="3">JIC</strain>
    </source>
</reference>
<dbReference type="InterPro" id="IPR053316">
    <property type="entry name" value="Epigenetic_reg_gene_expr"/>
</dbReference>